<dbReference type="EnsemblMetazoa" id="BGLB035051-RA">
    <property type="protein sequence ID" value="BGLB035051-PA"/>
    <property type="gene ID" value="BGLB035051"/>
</dbReference>
<keyword evidence="5 8" id="KW-0472">Membrane</keyword>
<dbReference type="PANTHER" id="PTHR22730:SF1">
    <property type="entry name" value="PROMININ-LIKE PROTEIN"/>
    <property type="match status" value="1"/>
</dbReference>
<dbReference type="GO" id="GO:0016020">
    <property type="term" value="C:membrane"/>
    <property type="evidence" value="ECO:0007669"/>
    <property type="project" value="UniProtKB-SubCell"/>
</dbReference>
<evidence type="ECO:0000256" key="8">
    <source>
        <dbReference type="SAM" id="Phobius"/>
    </source>
</evidence>
<evidence type="ECO:0000313" key="9">
    <source>
        <dbReference type="EnsemblMetazoa" id="BGLB035051-PA"/>
    </source>
</evidence>
<evidence type="ECO:0000256" key="7">
    <source>
        <dbReference type="SAM" id="MobiDB-lite"/>
    </source>
</evidence>
<dbReference type="AlphaFoldDB" id="A0A2C9LUF3"/>
<dbReference type="Pfam" id="PF05478">
    <property type="entry name" value="Prominin"/>
    <property type="match status" value="1"/>
</dbReference>
<keyword evidence="3 8" id="KW-0812">Transmembrane</keyword>
<name>A0A2C9LUF3_BIOGL</name>
<sequence length="185" mass="20809">MTTGTGSQLKKSIDNILQALEDIKSVTTKPPTLKVKSDNLKTSLKSIESNLSQITNETFRNSVNSFESRLRKILDTFTSLVKETVENDLGKCTPLWNIYNSILINSLCNSLVGSLNAWWAALGWTIFFLLLSTCTSVVTSKHFFKMRYSSEISSKPPVDTIVSPEKQKSHPFNNQVFHSDNADKW</sequence>
<proteinExistence type="inferred from homology"/>
<dbReference type="PANTHER" id="PTHR22730">
    <property type="entry name" value="PROMININ PROM PROTEIN"/>
    <property type="match status" value="1"/>
</dbReference>
<protein>
    <submittedName>
        <fullName evidence="9">Uncharacterized protein</fullName>
    </submittedName>
</protein>
<dbReference type="Proteomes" id="UP000076420">
    <property type="component" value="Unassembled WGS sequence"/>
</dbReference>
<dbReference type="VEuPathDB" id="VectorBase:BGLB035051"/>
<evidence type="ECO:0000256" key="1">
    <source>
        <dbReference type="ARBA" id="ARBA00004141"/>
    </source>
</evidence>
<evidence type="ECO:0000256" key="5">
    <source>
        <dbReference type="ARBA" id="ARBA00023136"/>
    </source>
</evidence>
<evidence type="ECO:0000256" key="6">
    <source>
        <dbReference type="ARBA" id="ARBA00023180"/>
    </source>
</evidence>
<evidence type="ECO:0000313" key="10">
    <source>
        <dbReference type="Proteomes" id="UP000076420"/>
    </source>
</evidence>
<gene>
    <name evidence="9" type="primary">106073968</name>
</gene>
<comment type="similarity">
    <text evidence="2">Belongs to the prominin family.</text>
</comment>
<comment type="subcellular location">
    <subcellularLocation>
        <location evidence="1">Membrane</location>
        <topology evidence="1">Multi-pass membrane protein</topology>
    </subcellularLocation>
</comment>
<keyword evidence="6" id="KW-0325">Glycoprotein</keyword>
<feature type="region of interest" description="Disordered" evidence="7">
    <location>
        <begin position="163"/>
        <end position="185"/>
    </location>
</feature>
<dbReference type="InterPro" id="IPR008795">
    <property type="entry name" value="Prominin"/>
</dbReference>
<feature type="transmembrane region" description="Helical" evidence="8">
    <location>
        <begin position="117"/>
        <end position="138"/>
    </location>
</feature>
<reference evidence="9" key="1">
    <citation type="submission" date="2020-05" db="UniProtKB">
        <authorList>
            <consortium name="EnsemblMetazoa"/>
        </authorList>
    </citation>
    <scope>IDENTIFICATION</scope>
    <source>
        <strain evidence="9">BB02</strain>
    </source>
</reference>
<keyword evidence="4 8" id="KW-1133">Transmembrane helix</keyword>
<evidence type="ECO:0000256" key="2">
    <source>
        <dbReference type="ARBA" id="ARBA00006058"/>
    </source>
</evidence>
<dbReference type="VEuPathDB" id="VectorBase:BGLAX_045629"/>
<organism evidence="9 10">
    <name type="scientific">Biomphalaria glabrata</name>
    <name type="common">Bloodfluke planorb</name>
    <name type="synonym">Freshwater snail</name>
    <dbReference type="NCBI Taxonomy" id="6526"/>
    <lineage>
        <taxon>Eukaryota</taxon>
        <taxon>Metazoa</taxon>
        <taxon>Spiralia</taxon>
        <taxon>Lophotrochozoa</taxon>
        <taxon>Mollusca</taxon>
        <taxon>Gastropoda</taxon>
        <taxon>Heterobranchia</taxon>
        <taxon>Euthyneura</taxon>
        <taxon>Panpulmonata</taxon>
        <taxon>Hygrophila</taxon>
        <taxon>Lymnaeoidea</taxon>
        <taxon>Planorbidae</taxon>
        <taxon>Biomphalaria</taxon>
    </lineage>
</organism>
<accession>A0A2C9LUF3</accession>
<dbReference type="KEGG" id="bgt:106073968"/>
<evidence type="ECO:0000256" key="3">
    <source>
        <dbReference type="ARBA" id="ARBA00022692"/>
    </source>
</evidence>
<evidence type="ECO:0000256" key="4">
    <source>
        <dbReference type="ARBA" id="ARBA00022989"/>
    </source>
</evidence>